<reference evidence="2" key="1">
    <citation type="journal article" date="2020" name="Stud. Mycol.">
        <title>101 Dothideomycetes genomes: a test case for predicting lifestyles and emergence of pathogens.</title>
        <authorList>
            <person name="Haridas S."/>
            <person name="Albert R."/>
            <person name="Binder M."/>
            <person name="Bloem J."/>
            <person name="Labutti K."/>
            <person name="Salamov A."/>
            <person name="Andreopoulos B."/>
            <person name="Baker S."/>
            <person name="Barry K."/>
            <person name="Bills G."/>
            <person name="Bluhm B."/>
            <person name="Cannon C."/>
            <person name="Castanera R."/>
            <person name="Culley D."/>
            <person name="Daum C."/>
            <person name="Ezra D."/>
            <person name="Gonzalez J."/>
            <person name="Henrissat B."/>
            <person name="Kuo A."/>
            <person name="Liang C."/>
            <person name="Lipzen A."/>
            <person name="Lutzoni F."/>
            <person name="Magnuson J."/>
            <person name="Mondo S."/>
            <person name="Nolan M."/>
            <person name="Ohm R."/>
            <person name="Pangilinan J."/>
            <person name="Park H.-J."/>
            <person name="Ramirez L."/>
            <person name="Alfaro M."/>
            <person name="Sun H."/>
            <person name="Tritt A."/>
            <person name="Yoshinaga Y."/>
            <person name="Zwiers L.-H."/>
            <person name="Turgeon B."/>
            <person name="Goodwin S."/>
            <person name="Spatafora J."/>
            <person name="Crous P."/>
            <person name="Grigoriev I."/>
        </authorList>
    </citation>
    <scope>NUCLEOTIDE SEQUENCE</scope>
    <source>
        <strain evidence="2">CBS 122681</strain>
    </source>
</reference>
<protein>
    <recommendedName>
        <fullName evidence="1">F-box domain-containing protein</fullName>
    </recommendedName>
</protein>
<name>A0A6A6SNF3_9PLEO</name>
<dbReference type="PROSITE" id="PS50181">
    <property type="entry name" value="FBOX"/>
    <property type="match status" value="1"/>
</dbReference>
<organism evidence="2 3">
    <name type="scientific">Lophiostoma macrostomum CBS 122681</name>
    <dbReference type="NCBI Taxonomy" id="1314788"/>
    <lineage>
        <taxon>Eukaryota</taxon>
        <taxon>Fungi</taxon>
        <taxon>Dikarya</taxon>
        <taxon>Ascomycota</taxon>
        <taxon>Pezizomycotina</taxon>
        <taxon>Dothideomycetes</taxon>
        <taxon>Pleosporomycetidae</taxon>
        <taxon>Pleosporales</taxon>
        <taxon>Lophiostomataceae</taxon>
        <taxon>Lophiostoma</taxon>
    </lineage>
</organism>
<dbReference type="SUPFAM" id="SSF81383">
    <property type="entry name" value="F-box domain"/>
    <property type="match status" value="1"/>
</dbReference>
<sequence>MASNHHDCGISRLGDLADELLLCIIEQIDSRQTLHNLAATCSRFQSLTEPFIWRSLLIVNGSDVPGLAHALNSRLERISSVWDLAVRYNEKDEDGIELLNSLIPKMEKLRGLTIESPCPNNYGRGVGSFPNNFTRINYTRMFTDAVSGVQPSPLPMLQSLNLHGHKNKAEPFLFGKTSFILFHPTLKDLTISCTDFEAEITLEDIPKKNLKSTPLESLKFIECNIYLPLLSVALALPKALKNLSIGERLHALDGCMPKDHPDLPRTSHPRFLDELHKQADSLENLTHSAGNAMLMQHYPIDINGESKLRGMTALKHLELDLSSPLCSYVREHGLPESLEKVTLFDSSIASARFFGPAQFQLILEAAHSVIIQRLSRSIDVDICWTAGLNPIANIDSFWTGDGNEAQQNRMAVYKIAAILKARGSHLRLFGERFEHGHAYIPPYMYGEDTPKRFLVYSSDKMFTFGHQNPELNVPTDMGAPAVVTFWVYKEDHCRLPRELLAVCERCQATNAYCLNNGYGTGCFFCVNENHRCEYAPPSSPWNANVLGSDSTYTLESATCIP</sequence>
<dbReference type="InterPro" id="IPR036047">
    <property type="entry name" value="F-box-like_dom_sf"/>
</dbReference>
<evidence type="ECO:0000313" key="3">
    <source>
        <dbReference type="Proteomes" id="UP000799324"/>
    </source>
</evidence>
<dbReference type="InterPro" id="IPR001810">
    <property type="entry name" value="F-box_dom"/>
</dbReference>
<proteinExistence type="predicted"/>
<dbReference type="OrthoDB" id="2522477at2759"/>
<feature type="domain" description="F-box" evidence="1">
    <location>
        <begin position="10"/>
        <end position="56"/>
    </location>
</feature>
<keyword evidence="3" id="KW-1185">Reference proteome</keyword>
<evidence type="ECO:0000259" key="1">
    <source>
        <dbReference type="PROSITE" id="PS50181"/>
    </source>
</evidence>
<dbReference type="Proteomes" id="UP000799324">
    <property type="component" value="Unassembled WGS sequence"/>
</dbReference>
<dbReference type="EMBL" id="MU004509">
    <property type="protein sequence ID" value="KAF2649042.1"/>
    <property type="molecule type" value="Genomic_DNA"/>
</dbReference>
<gene>
    <name evidence="2" type="ORF">K491DRAFT_783606</name>
</gene>
<evidence type="ECO:0000313" key="2">
    <source>
        <dbReference type="EMBL" id="KAF2649042.1"/>
    </source>
</evidence>
<accession>A0A6A6SNF3</accession>
<dbReference type="AlphaFoldDB" id="A0A6A6SNF3"/>